<evidence type="ECO:0000259" key="1">
    <source>
        <dbReference type="Pfam" id="PF07584"/>
    </source>
</evidence>
<dbReference type="InterPro" id="IPR024163">
    <property type="entry name" value="Aerotolerance_reg_N"/>
</dbReference>
<gene>
    <name evidence="2" type="ORF">METZ01_LOCUS212864</name>
</gene>
<feature type="domain" description="Aerotolerance regulator N-terminal" evidence="1">
    <location>
        <begin position="2"/>
        <end position="45"/>
    </location>
</feature>
<protein>
    <recommendedName>
        <fullName evidence="1">Aerotolerance regulator N-terminal domain-containing protein</fullName>
    </recommendedName>
</protein>
<dbReference type="EMBL" id="UINC01048900">
    <property type="protein sequence ID" value="SVB60010.1"/>
    <property type="molecule type" value="Genomic_DNA"/>
</dbReference>
<dbReference type="InterPro" id="IPR011933">
    <property type="entry name" value="Double_TM_dom"/>
</dbReference>
<dbReference type="NCBIfam" id="TIGR02226">
    <property type="entry name" value="two_anch"/>
    <property type="match status" value="1"/>
</dbReference>
<evidence type="ECO:0000313" key="2">
    <source>
        <dbReference type="EMBL" id="SVB60010.1"/>
    </source>
</evidence>
<name>A0A382FAP5_9ZZZZ</name>
<accession>A0A382FAP5</accession>
<reference evidence="2" key="1">
    <citation type="submission" date="2018-05" db="EMBL/GenBank/DDBJ databases">
        <authorList>
            <person name="Lanie J.A."/>
            <person name="Ng W.-L."/>
            <person name="Kazmierczak K.M."/>
            <person name="Andrzejewski T.M."/>
            <person name="Davidsen T.M."/>
            <person name="Wayne K.J."/>
            <person name="Tettelin H."/>
            <person name="Glass J.I."/>
            <person name="Rusch D."/>
            <person name="Podicherti R."/>
            <person name="Tsui H.-C.T."/>
            <person name="Winkler M.E."/>
        </authorList>
    </citation>
    <scope>NUCLEOTIDE SEQUENCE</scope>
</reference>
<feature type="non-terminal residue" evidence="2">
    <location>
        <position position="46"/>
    </location>
</feature>
<sequence length="46" mass="5044">MNLALLGGAAAAAIPILVHLISKSRHREVKWGAMHLIELTLKSQQR</sequence>
<organism evidence="2">
    <name type="scientific">marine metagenome</name>
    <dbReference type="NCBI Taxonomy" id="408172"/>
    <lineage>
        <taxon>unclassified sequences</taxon>
        <taxon>metagenomes</taxon>
        <taxon>ecological metagenomes</taxon>
    </lineage>
</organism>
<dbReference type="Pfam" id="PF07584">
    <property type="entry name" value="BatA"/>
    <property type="match status" value="1"/>
</dbReference>
<dbReference type="AlphaFoldDB" id="A0A382FAP5"/>
<proteinExistence type="predicted"/>